<dbReference type="AlphaFoldDB" id="A0AAE0UHT9"/>
<dbReference type="Gene3D" id="1.20.1250.10">
    <property type="match status" value="1"/>
</dbReference>
<dbReference type="InterPro" id="IPR009079">
    <property type="entry name" value="4_helix_cytokine-like_core"/>
</dbReference>
<accession>A0AAE0UHT9</accession>
<reference evidence="1" key="1">
    <citation type="submission" date="2023-06" db="EMBL/GenBank/DDBJ databases">
        <title>Male Hemibagrus guttatus genome.</title>
        <authorList>
            <person name="Bian C."/>
        </authorList>
    </citation>
    <scope>NUCLEOTIDE SEQUENCE</scope>
    <source>
        <strain evidence="1">Male_cb2023</strain>
        <tissue evidence="1">Muscle</tissue>
    </source>
</reference>
<dbReference type="GO" id="GO:0043524">
    <property type="term" value="P:negative regulation of neuron apoptotic process"/>
    <property type="evidence" value="ECO:0007669"/>
    <property type="project" value="InterPro"/>
</dbReference>
<evidence type="ECO:0000313" key="2">
    <source>
        <dbReference type="Proteomes" id="UP001274896"/>
    </source>
</evidence>
<protein>
    <recommendedName>
        <fullName evidence="3">Ciliary neurotrophic factor</fullName>
    </recommendedName>
</protein>
<proteinExistence type="predicted"/>
<evidence type="ECO:0008006" key="3">
    <source>
        <dbReference type="Google" id="ProtNLM"/>
    </source>
</evidence>
<organism evidence="1 2">
    <name type="scientific">Hemibagrus guttatus</name>
    <dbReference type="NCBI Taxonomy" id="175788"/>
    <lineage>
        <taxon>Eukaryota</taxon>
        <taxon>Metazoa</taxon>
        <taxon>Chordata</taxon>
        <taxon>Craniata</taxon>
        <taxon>Vertebrata</taxon>
        <taxon>Euteleostomi</taxon>
        <taxon>Actinopterygii</taxon>
        <taxon>Neopterygii</taxon>
        <taxon>Teleostei</taxon>
        <taxon>Ostariophysi</taxon>
        <taxon>Siluriformes</taxon>
        <taxon>Bagridae</taxon>
        <taxon>Hemibagrus</taxon>
    </lineage>
</organism>
<sequence>MEGQKDSEQGRSATGRAVALAHLLQQECKNLLELYVSAYLLTSVSTVLLLLIQKERESFLSNHVPEGERLLIFDLCTDTPSSEQRVGHAHSALSRCLEMLECLIAREVAELGEDIEGEYENVRNTVKDRLGHLLHSTGALLENGEDVCAPLPDFQCVQGLDEVEGTGSFAMKLWTFKVLLELSHWSDMAAHALRLLHSEQENEQEF</sequence>
<comment type="caution">
    <text evidence="1">The sequence shown here is derived from an EMBL/GenBank/DDBJ whole genome shotgun (WGS) entry which is preliminary data.</text>
</comment>
<gene>
    <name evidence="1" type="ORF">QTP70_014465</name>
</gene>
<dbReference type="GO" id="GO:0070120">
    <property type="term" value="P:ciliary neurotrophic factor-mediated signaling pathway"/>
    <property type="evidence" value="ECO:0007669"/>
    <property type="project" value="InterPro"/>
</dbReference>
<name>A0AAE0UHT9_9TELE</name>
<dbReference type="EMBL" id="JAUCMX010000029">
    <property type="protein sequence ID" value="KAK3507329.1"/>
    <property type="molecule type" value="Genomic_DNA"/>
</dbReference>
<dbReference type="PANTHER" id="PTHR15196">
    <property type="entry name" value="CILIARY NEUROTROPHIC FACTOR"/>
    <property type="match status" value="1"/>
</dbReference>
<dbReference type="PANTHER" id="PTHR15196:SF1">
    <property type="entry name" value="CILIARY NEUROTROPHIC FACTOR"/>
    <property type="match status" value="1"/>
</dbReference>
<dbReference type="Proteomes" id="UP001274896">
    <property type="component" value="Unassembled WGS sequence"/>
</dbReference>
<keyword evidence="2" id="KW-1185">Reference proteome</keyword>
<evidence type="ECO:0000313" key="1">
    <source>
        <dbReference type="EMBL" id="KAK3507329.1"/>
    </source>
</evidence>
<dbReference type="InterPro" id="IPR000151">
    <property type="entry name" value="Ciliary_neurotrophic_fac_CNTF"/>
</dbReference>
<dbReference type="GO" id="GO:0005127">
    <property type="term" value="F:ciliary neurotrophic factor receptor binding"/>
    <property type="evidence" value="ECO:0007669"/>
    <property type="project" value="InterPro"/>
</dbReference>